<reference evidence="2" key="1">
    <citation type="submission" date="2018-07" db="EMBL/GenBank/DDBJ databases">
        <title>Streptacidiphilus bronchialis DSM 106435 chromosome.</title>
        <authorList>
            <person name="Batra D."/>
            <person name="Gulvik C.A."/>
        </authorList>
    </citation>
    <scope>NUCLEOTIDE SEQUENCE [LARGE SCALE GENOMIC DNA]</scope>
    <source>
        <strain evidence="2">DSM 106435</strain>
    </source>
</reference>
<dbReference type="KEGG" id="stri:C7M71_015285"/>
<protein>
    <submittedName>
        <fullName evidence="1">Uncharacterized protein</fullName>
    </submittedName>
</protein>
<dbReference type="Proteomes" id="UP000249340">
    <property type="component" value="Chromosome"/>
</dbReference>
<accession>A0A345SXY7</accession>
<dbReference type="EMBL" id="CP031264">
    <property type="protein sequence ID" value="AXI78592.1"/>
    <property type="molecule type" value="Genomic_DNA"/>
</dbReference>
<gene>
    <name evidence="1" type="ORF">C7M71_015285</name>
</gene>
<sequence length="62" mass="6755">MLLAVGESGQEVQAETRRLLFEHAPSGLGLDYRAMTSKLQSSGHLEYVLSAITQLAGHLDQE</sequence>
<evidence type="ECO:0000313" key="1">
    <source>
        <dbReference type="EMBL" id="AXI78592.1"/>
    </source>
</evidence>
<dbReference type="AlphaFoldDB" id="A0A345SXY7"/>
<keyword evidence="2" id="KW-1185">Reference proteome</keyword>
<evidence type="ECO:0000313" key="2">
    <source>
        <dbReference type="Proteomes" id="UP000249340"/>
    </source>
</evidence>
<organism evidence="1 2">
    <name type="scientific">Peterkaempfera bronchialis</name>
    <dbReference type="NCBI Taxonomy" id="2126346"/>
    <lineage>
        <taxon>Bacteria</taxon>
        <taxon>Bacillati</taxon>
        <taxon>Actinomycetota</taxon>
        <taxon>Actinomycetes</taxon>
        <taxon>Kitasatosporales</taxon>
        <taxon>Streptomycetaceae</taxon>
        <taxon>Peterkaempfera</taxon>
    </lineage>
</organism>
<proteinExistence type="predicted"/>
<name>A0A345SXY7_9ACTN</name>
<dbReference type="RefSeq" id="WP_111491241.1">
    <property type="nucleotide sequence ID" value="NZ_CP031264.1"/>
</dbReference>